<feature type="transmembrane region" description="Helical" evidence="2">
    <location>
        <begin position="149"/>
        <end position="172"/>
    </location>
</feature>
<keyword evidence="2" id="KW-0812">Transmembrane</keyword>
<evidence type="ECO:0000313" key="4">
    <source>
        <dbReference type="Proteomes" id="UP000789759"/>
    </source>
</evidence>
<keyword evidence="2" id="KW-1133">Transmembrane helix</keyword>
<keyword evidence="4" id="KW-1185">Reference proteome</keyword>
<name>A0A9N9GT78_9GLOM</name>
<keyword evidence="2" id="KW-0472">Membrane</keyword>
<dbReference type="AlphaFoldDB" id="A0A9N9GT78"/>
<sequence>MGFRAILCIIYRSCDIYYDHDRGDDGGNYRNSYKDYNRDKSTNNKNKDMNDHKNENNSTSVDENIPPHTTISSNLTPSIKPTLTSSSHSNLTSADNKPSISIESNPTSTPYSNLTDTQSTIGTKNSAEDTSSSTDANKITDPFDPKSPFHIPIIIGIVITVLIALLVSYCVLRKTVFKKRYNLSNKGYYSMDENEPGRTSSFDSNTEIQSPTIAMTSNRSSIVRIDQLINIDLGEGNISNYRNTSNAQDFMEPARRSSAFLDYPNDFYHAYTEPEITSENVEHETIQRPDATFNLRDSQN</sequence>
<feature type="compositionally biased region" description="Polar residues" evidence="1">
    <location>
        <begin position="94"/>
        <end position="137"/>
    </location>
</feature>
<feature type="compositionally biased region" description="Polar residues" evidence="1">
    <location>
        <begin position="58"/>
        <end position="81"/>
    </location>
</feature>
<dbReference type="Proteomes" id="UP000789759">
    <property type="component" value="Unassembled WGS sequence"/>
</dbReference>
<dbReference type="EMBL" id="CAJVQA010006011">
    <property type="protein sequence ID" value="CAG8632251.1"/>
    <property type="molecule type" value="Genomic_DNA"/>
</dbReference>
<evidence type="ECO:0000256" key="1">
    <source>
        <dbReference type="SAM" id="MobiDB-lite"/>
    </source>
</evidence>
<organism evidence="3 4">
    <name type="scientific">Cetraspora pellucida</name>
    <dbReference type="NCBI Taxonomy" id="1433469"/>
    <lineage>
        <taxon>Eukaryota</taxon>
        <taxon>Fungi</taxon>
        <taxon>Fungi incertae sedis</taxon>
        <taxon>Mucoromycota</taxon>
        <taxon>Glomeromycotina</taxon>
        <taxon>Glomeromycetes</taxon>
        <taxon>Diversisporales</taxon>
        <taxon>Gigasporaceae</taxon>
        <taxon>Cetraspora</taxon>
    </lineage>
</organism>
<accession>A0A9N9GT78</accession>
<feature type="region of interest" description="Disordered" evidence="1">
    <location>
        <begin position="21"/>
        <end position="140"/>
    </location>
</feature>
<reference evidence="3" key="1">
    <citation type="submission" date="2021-06" db="EMBL/GenBank/DDBJ databases">
        <authorList>
            <person name="Kallberg Y."/>
            <person name="Tangrot J."/>
            <person name="Rosling A."/>
        </authorList>
    </citation>
    <scope>NUCLEOTIDE SEQUENCE</scope>
    <source>
        <strain evidence="3">FL966</strain>
    </source>
</reference>
<proteinExistence type="predicted"/>
<evidence type="ECO:0000313" key="3">
    <source>
        <dbReference type="EMBL" id="CAG8632251.1"/>
    </source>
</evidence>
<feature type="compositionally biased region" description="Low complexity" evidence="1">
    <location>
        <begin position="82"/>
        <end position="93"/>
    </location>
</feature>
<protein>
    <submittedName>
        <fullName evidence="3">24777_t:CDS:1</fullName>
    </submittedName>
</protein>
<gene>
    <name evidence="3" type="ORF">CPELLU_LOCUS8443</name>
</gene>
<feature type="compositionally biased region" description="Basic and acidic residues" evidence="1">
    <location>
        <begin position="21"/>
        <end position="55"/>
    </location>
</feature>
<comment type="caution">
    <text evidence="3">The sequence shown here is derived from an EMBL/GenBank/DDBJ whole genome shotgun (WGS) entry which is preliminary data.</text>
</comment>
<evidence type="ECO:0000256" key="2">
    <source>
        <dbReference type="SAM" id="Phobius"/>
    </source>
</evidence>
<dbReference type="OrthoDB" id="2447838at2759"/>